<dbReference type="Proteomes" id="UP000006727">
    <property type="component" value="Chromosome 15"/>
</dbReference>
<dbReference type="InParanoid" id="A0A2K1JD10"/>
<proteinExistence type="predicted"/>
<gene>
    <name evidence="1" type="ORF">PHYPA_019693</name>
</gene>
<evidence type="ECO:0000313" key="3">
    <source>
        <dbReference type="Proteomes" id="UP000006727"/>
    </source>
</evidence>
<reference evidence="1 3" key="2">
    <citation type="journal article" date="2018" name="Plant J.">
        <title>The Physcomitrella patens chromosome-scale assembly reveals moss genome structure and evolution.</title>
        <authorList>
            <person name="Lang D."/>
            <person name="Ullrich K.K."/>
            <person name="Murat F."/>
            <person name="Fuchs J."/>
            <person name="Jenkins J."/>
            <person name="Haas F.B."/>
            <person name="Piednoel M."/>
            <person name="Gundlach H."/>
            <person name="Van Bel M."/>
            <person name="Meyberg R."/>
            <person name="Vives C."/>
            <person name="Morata J."/>
            <person name="Symeonidi A."/>
            <person name="Hiss M."/>
            <person name="Muchero W."/>
            <person name="Kamisugi Y."/>
            <person name="Saleh O."/>
            <person name="Blanc G."/>
            <person name="Decker E.L."/>
            <person name="van Gessel N."/>
            <person name="Grimwood J."/>
            <person name="Hayes R.D."/>
            <person name="Graham S.W."/>
            <person name="Gunter L.E."/>
            <person name="McDaniel S.F."/>
            <person name="Hoernstein S.N.W."/>
            <person name="Larsson A."/>
            <person name="Li F.W."/>
            <person name="Perroud P.F."/>
            <person name="Phillips J."/>
            <person name="Ranjan P."/>
            <person name="Rokshar D.S."/>
            <person name="Rothfels C.J."/>
            <person name="Schneider L."/>
            <person name="Shu S."/>
            <person name="Stevenson D.W."/>
            <person name="Thummler F."/>
            <person name="Tillich M."/>
            <person name="Villarreal Aguilar J.C."/>
            <person name="Widiez T."/>
            <person name="Wong G.K."/>
            <person name="Wymore A."/>
            <person name="Zhang Y."/>
            <person name="Zimmer A.D."/>
            <person name="Quatrano R.S."/>
            <person name="Mayer K.F.X."/>
            <person name="Goodstein D."/>
            <person name="Casacuberta J.M."/>
            <person name="Vandepoele K."/>
            <person name="Reski R."/>
            <person name="Cuming A.C."/>
            <person name="Tuskan G.A."/>
            <person name="Maumus F."/>
            <person name="Salse J."/>
            <person name="Schmutz J."/>
            <person name="Rensing S.A."/>
        </authorList>
    </citation>
    <scope>NUCLEOTIDE SEQUENCE [LARGE SCALE GENOMIC DNA]</scope>
    <source>
        <strain evidence="2 3">cv. Gransden 2004</strain>
    </source>
</reference>
<protein>
    <submittedName>
        <fullName evidence="1 2">Uncharacterized protein</fullName>
    </submittedName>
</protein>
<reference evidence="2" key="3">
    <citation type="submission" date="2020-12" db="UniProtKB">
        <authorList>
            <consortium name="EnsemblPlants"/>
        </authorList>
    </citation>
    <scope>IDENTIFICATION</scope>
</reference>
<evidence type="ECO:0000313" key="2">
    <source>
        <dbReference type="EnsemblPlants" id="Pp3c15_13131V3.1"/>
    </source>
</evidence>
<sequence length="84" mass="9635">MSKRAHHSPQQLRIREEIILLRTQFRKIVAALPSHPADRLVCTLPRRTQILVYQTLSSTHSCTLWTTLLSGEKTSLVSKVGWSR</sequence>
<keyword evidence="3" id="KW-1185">Reference proteome</keyword>
<accession>A0A2K1JD10</accession>
<dbReference type="Gramene" id="Pp3c15_13131V3.1">
    <property type="protein sequence ID" value="Pp3c15_13131V3.1"/>
    <property type="gene ID" value="Pp3c15_13131"/>
</dbReference>
<name>A0A2K1JD10_PHYPA</name>
<dbReference type="AlphaFoldDB" id="A0A2K1JD10"/>
<organism evidence="1">
    <name type="scientific">Physcomitrium patens</name>
    <name type="common">Spreading-leaved earth moss</name>
    <name type="synonym">Physcomitrella patens</name>
    <dbReference type="NCBI Taxonomy" id="3218"/>
    <lineage>
        <taxon>Eukaryota</taxon>
        <taxon>Viridiplantae</taxon>
        <taxon>Streptophyta</taxon>
        <taxon>Embryophyta</taxon>
        <taxon>Bryophyta</taxon>
        <taxon>Bryophytina</taxon>
        <taxon>Bryopsida</taxon>
        <taxon>Funariidae</taxon>
        <taxon>Funariales</taxon>
        <taxon>Funariaceae</taxon>
        <taxon>Physcomitrium</taxon>
    </lineage>
</organism>
<evidence type="ECO:0000313" key="1">
    <source>
        <dbReference type="EMBL" id="PNR39415.1"/>
    </source>
</evidence>
<dbReference type="EnsemblPlants" id="Pp3c15_13131V3.1">
    <property type="protein sequence ID" value="Pp3c15_13131V3.1"/>
    <property type="gene ID" value="Pp3c15_13131"/>
</dbReference>
<dbReference type="EMBL" id="ABEU02000015">
    <property type="protein sequence ID" value="PNR39415.1"/>
    <property type="molecule type" value="Genomic_DNA"/>
</dbReference>
<reference evidence="1 3" key="1">
    <citation type="journal article" date="2008" name="Science">
        <title>The Physcomitrella genome reveals evolutionary insights into the conquest of land by plants.</title>
        <authorList>
            <person name="Rensing S."/>
            <person name="Lang D."/>
            <person name="Zimmer A."/>
            <person name="Terry A."/>
            <person name="Salamov A."/>
            <person name="Shapiro H."/>
            <person name="Nishiyama T."/>
            <person name="Perroud P.-F."/>
            <person name="Lindquist E."/>
            <person name="Kamisugi Y."/>
            <person name="Tanahashi T."/>
            <person name="Sakakibara K."/>
            <person name="Fujita T."/>
            <person name="Oishi K."/>
            <person name="Shin-I T."/>
            <person name="Kuroki Y."/>
            <person name="Toyoda A."/>
            <person name="Suzuki Y."/>
            <person name="Hashimoto A."/>
            <person name="Yamaguchi K."/>
            <person name="Sugano A."/>
            <person name="Kohara Y."/>
            <person name="Fujiyama A."/>
            <person name="Anterola A."/>
            <person name="Aoki S."/>
            <person name="Ashton N."/>
            <person name="Barbazuk W.B."/>
            <person name="Barker E."/>
            <person name="Bennetzen J."/>
            <person name="Bezanilla M."/>
            <person name="Blankenship R."/>
            <person name="Cho S.H."/>
            <person name="Dutcher S."/>
            <person name="Estelle M."/>
            <person name="Fawcett J.A."/>
            <person name="Gundlach H."/>
            <person name="Hanada K."/>
            <person name="Heyl A."/>
            <person name="Hicks K.A."/>
            <person name="Hugh J."/>
            <person name="Lohr M."/>
            <person name="Mayer K."/>
            <person name="Melkozernov A."/>
            <person name="Murata T."/>
            <person name="Nelson D."/>
            <person name="Pils B."/>
            <person name="Prigge M."/>
            <person name="Reiss B."/>
            <person name="Renner T."/>
            <person name="Rombauts S."/>
            <person name="Rushton P."/>
            <person name="Sanderfoot A."/>
            <person name="Schween G."/>
            <person name="Shiu S.-H."/>
            <person name="Stueber K."/>
            <person name="Theodoulou F.L."/>
            <person name="Tu H."/>
            <person name="Van de Peer Y."/>
            <person name="Verrier P.J."/>
            <person name="Waters E."/>
            <person name="Wood A."/>
            <person name="Yang L."/>
            <person name="Cove D."/>
            <person name="Cuming A."/>
            <person name="Hasebe M."/>
            <person name="Lucas S."/>
            <person name="Mishler D.B."/>
            <person name="Reski R."/>
            <person name="Grigoriev I."/>
            <person name="Quatrano R.S."/>
            <person name="Boore J.L."/>
        </authorList>
    </citation>
    <scope>NUCLEOTIDE SEQUENCE [LARGE SCALE GENOMIC DNA]</scope>
    <source>
        <strain evidence="2 3">cv. Gransden 2004</strain>
    </source>
</reference>